<feature type="compositionally biased region" description="Polar residues" evidence="1">
    <location>
        <begin position="239"/>
        <end position="251"/>
    </location>
</feature>
<reference evidence="2" key="1">
    <citation type="submission" date="2008-06" db="EMBL/GenBank/DDBJ databases">
        <authorList>
            <person name="Lorenzi H."/>
            <person name="Inman J."/>
            <person name="Miller J."/>
            <person name="Schobel S."/>
            <person name="Amedeo P."/>
            <person name="Caler E.V."/>
            <person name="da Silva J."/>
        </authorList>
    </citation>
    <scope>NUCLEOTIDE SEQUENCE [LARGE SCALE GENOMIC DNA]</scope>
    <source>
        <strain evidence="2">RN66</strain>
    </source>
</reference>
<organism evidence="2 3">
    <name type="scientific">Cryptosporidium muris (strain RN66)</name>
    <dbReference type="NCBI Taxonomy" id="441375"/>
    <lineage>
        <taxon>Eukaryota</taxon>
        <taxon>Sar</taxon>
        <taxon>Alveolata</taxon>
        <taxon>Apicomplexa</taxon>
        <taxon>Conoidasida</taxon>
        <taxon>Coccidia</taxon>
        <taxon>Eucoccidiorida</taxon>
        <taxon>Eimeriorina</taxon>
        <taxon>Cryptosporidiidae</taxon>
        <taxon>Cryptosporidium</taxon>
    </lineage>
</organism>
<feature type="region of interest" description="Disordered" evidence="1">
    <location>
        <begin position="239"/>
        <end position="260"/>
    </location>
</feature>
<dbReference type="OrthoDB" id="338486at2759"/>
<protein>
    <submittedName>
        <fullName evidence="2">Uncharacterized protein</fullName>
    </submittedName>
</protein>
<dbReference type="OMA" id="RQTHICA"/>
<gene>
    <name evidence="2" type="ORF">CMU_023420</name>
</gene>
<sequence>MVNRRKYRKKSARCSVKENKVLKVGASGLTGNLRRKVKRKQRIKQLLFQDNLLGTTDPDLITTTDIARISSKTIDFLHRTGLRQTHICAATGINQAMLSILLKSPLSKNFSISRKCDAIIRLLNYYGRVNEGIISSDPATAPKVIPTKKLSLEEAPSRKSSRIQCSREKYTIDQSSIAADTLTISSDSDSDGIEQTKCDDYLNSETVKLNQTPLENEVPRVICSEQKLDSLPLGFQSTPKTLDSIDPTESLSKGGLKNSLEKGETSGCNGEIKSLECINDAAIFGYISTVYHRYKRSGMPILPLSNKFCGDKGGSVTKEIKDLYMNPLLIPLTINLRHYASASNFSENKKGVGTSSVLSVFASNPAAFLSSIQGSCYAAERFVWSSNASEELLEAFVENLSRERHLSIFLSNNSKVKALQMLKRELRHAMNMYLEFLYVLSFMDVPLDNNSLLITEVSLNETFDDIIIMDKFKWNISQPTWRLNDYINNLISDLRLPSELSHLLLHSALTQNFNAIKATIHNFCNSSSVTRSTEPHITVANIKYGGDEEYNDFSSEYTMNNDDATFRYNKEVIYSSLNAECKFIPCGFFNEWGENADIDMGSDDNPKIYPITEDAEERRQIENRNRFRKRRM</sequence>
<dbReference type="VEuPathDB" id="CryptoDB:CMU_023420"/>
<evidence type="ECO:0000313" key="2">
    <source>
        <dbReference type="EMBL" id="EEA05337.1"/>
    </source>
</evidence>
<dbReference type="EMBL" id="DS989727">
    <property type="protein sequence ID" value="EEA05337.1"/>
    <property type="molecule type" value="Genomic_DNA"/>
</dbReference>
<keyword evidence="3" id="KW-1185">Reference proteome</keyword>
<accession>B6ABY4</accession>
<dbReference type="RefSeq" id="XP_002139686.1">
    <property type="nucleotide sequence ID" value="XM_002139650.1"/>
</dbReference>
<evidence type="ECO:0000256" key="1">
    <source>
        <dbReference type="SAM" id="MobiDB-lite"/>
    </source>
</evidence>
<name>B6ABY4_CRYMR</name>
<proteinExistence type="predicted"/>
<dbReference type="AlphaFoldDB" id="B6ABY4"/>
<dbReference type="Proteomes" id="UP000001460">
    <property type="component" value="Unassembled WGS sequence"/>
</dbReference>
<evidence type="ECO:0000313" key="3">
    <source>
        <dbReference type="Proteomes" id="UP000001460"/>
    </source>
</evidence>
<dbReference type="GeneID" id="6994942"/>